<feature type="domain" description="SAM-dependent MTase RsmB/NOP-type" evidence="6">
    <location>
        <begin position="124"/>
        <end position="425"/>
    </location>
</feature>
<dbReference type="PRINTS" id="PR02008">
    <property type="entry name" value="RCMTFAMILY"/>
</dbReference>
<evidence type="ECO:0000256" key="4">
    <source>
        <dbReference type="ARBA" id="ARBA00022884"/>
    </source>
</evidence>
<evidence type="ECO:0000256" key="5">
    <source>
        <dbReference type="PROSITE-ProRule" id="PRU01023"/>
    </source>
</evidence>
<dbReference type="AlphaFoldDB" id="A0A1Y2EU99"/>
<dbReference type="OrthoDB" id="435282at2759"/>
<keyword evidence="2 5" id="KW-0808">Transferase</keyword>
<feature type="binding site" evidence="5">
    <location>
        <position position="247"/>
    </location>
    <ligand>
        <name>S-adenosyl-L-methionine</name>
        <dbReference type="ChEBI" id="CHEBI:59789"/>
    </ligand>
</feature>
<dbReference type="PANTHER" id="PTHR22807:SF4">
    <property type="entry name" value="28S RRNA (CYTOSINE-C(5))-METHYLTRANSFERASE"/>
    <property type="match status" value="1"/>
</dbReference>
<dbReference type="RefSeq" id="XP_040722250.1">
    <property type="nucleotide sequence ID" value="XM_040872035.1"/>
</dbReference>
<name>A0A1Y2EU99_PROLT</name>
<sequence length="445" mass="48748">MDFYIKAAKVISALDAKQGSIKGLTLQSGDKNGPRTYALVLETLKYRAVLEKIIKDSGMLLKERKLAAQGPLCLVLVHDLLLNKAGIVSNAGLFKDAVLRHKTRLNAEWVKAKIKLKAKDNQALAKRDETFIPRWARVNTLKTSMEAVLDSLSFPVVDSLEALKVGSVYIDVHIENLLAFHPNETLNKHKHYLDGSLIFQNKASCIPAAILNPHPGAHVIDACAAPGNKTSHLAALLQGTGKLFAFERDPRRVQVLQTMLDKAGAPCTVAHQDFTRTDPKDAQYAQVTHLLLDPSCSGSGIVNRLDYLTEQDAQPEDTVVDERLESLAAFQKALLLHAMHFPAAQKITYSTCSVHAIENEGVVIAALKARPDWQVADRSEALPSWSRRGVLAECDNNKQISEGLVRAMPGEHGTIGFFIATFEKPASKKVKKSEAAADEIDDIFG</sequence>
<keyword evidence="8" id="KW-1185">Reference proteome</keyword>
<dbReference type="InterPro" id="IPR048889">
    <property type="entry name" value="NSUN5_RCM1_N"/>
</dbReference>
<dbReference type="GeneID" id="63788634"/>
<comment type="similarity">
    <text evidence="5">Belongs to the class I-like SAM-binding methyltransferase superfamily. RsmB/NOP family.</text>
</comment>
<gene>
    <name evidence="7" type="ORF">BCR37DRAFT_403815</name>
</gene>
<dbReference type="Pfam" id="PF21148">
    <property type="entry name" value="NSUN5_fdxn-like"/>
    <property type="match status" value="1"/>
</dbReference>
<dbReference type="PROSITE" id="PS51686">
    <property type="entry name" value="SAM_MT_RSMB_NOP"/>
    <property type="match status" value="1"/>
</dbReference>
<dbReference type="SUPFAM" id="SSF53335">
    <property type="entry name" value="S-adenosyl-L-methionine-dependent methyltransferases"/>
    <property type="match status" value="1"/>
</dbReference>
<dbReference type="GO" id="GO:0005730">
    <property type="term" value="C:nucleolus"/>
    <property type="evidence" value="ECO:0007669"/>
    <property type="project" value="TreeGrafter"/>
</dbReference>
<dbReference type="InterPro" id="IPR049561">
    <property type="entry name" value="NSUN5_7_fdxn-like"/>
</dbReference>
<evidence type="ECO:0000313" key="8">
    <source>
        <dbReference type="Proteomes" id="UP000193685"/>
    </source>
</evidence>
<dbReference type="PANTHER" id="PTHR22807">
    <property type="entry name" value="NOP2 YEAST -RELATED NOL1/NOP2/FMU SUN DOMAIN-CONTAINING"/>
    <property type="match status" value="1"/>
</dbReference>
<accession>A0A1Y2EU99</accession>
<evidence type="ECO:0000259" key="6">
    <source>
        <dbReference type="PROSITE" id="PS51686"/>
    </source>
</evidence>
<dbReference type="InterPro" id="IPR023267">
    <property type="entry name" value="RCMT"/>
</dbReference>
<dbReference type="Gene3D" id="3.30.70.1170">
    <property type="entry name" value="Sun protein, domain 3"/>
    <property type="match status" value="1"/>
</dbReference>
<proteinExistence type="inferred from homology"/>
<keyword evidence="1 5" id="KW-0489">Methyltransferase</keyword>
<dbReference type="OMA" id="MNFYQHA"/>
<evidence type="ECO:0000256" key="2">
    <source>
        <dbReference type="ARBA" id="ARBA00022679"/>
    </source>
</evidence>
<dbReference type="InterPro" id="IPR001678">
    <property type="entry name" value="MeTrfase_RsmB-F_NOP2_dom"/>
</dbReference>
<dbReference type="Pfam" id="PF01189">
    <property type="entry name" value="Methyltr_RsmB-F"/>
    <property type="match status" value="1"/>
</dbReference>
<feature type="binding site" evidence="5">
    <location>
        <position position="293"/>
    </location>
    <ligand>
        <name>S-adenosyl-L-methionine</name>
        <dbReference type="ChEBI" id="CHEBI:59789"/>
    </ligand>
</feature>
<keyword evidence="3 5" id="KW-0949">S-adenosyl-L-methionine</keyword>
<dbReference type="GO" id="GO:0070475">
    <property type="term" value="P:rRNA base methylation"/>
    <property type="evidence" value="ECO:0007669"/>
    <property type="project" value="TreeGrafter"/>
</dbReference>
<dbReference type="Gene3D" id="3.40.50.150">
    <property type="entry name" value="Vaccinia Virus protein VP39"/>
    <property type="match status" value="1"/>
</dbReference>
<dbReference type="Pfam" id="PF21153">
    <property type="entry name" value="NSUN5_N"/>
    <property type="match status" value="1"/>
</dbReference>
<dbReference type="GO" id="GO:0003723">
    <property type="term" value="F:RNA binding"/>
    <property type="evidence" value="ECO:0007669"/>
    <property type="project" value="UniProtKB-UniRule"/>
</dbReference>
<comment type="caution">
    <text evidence="7">The sequence shown here is derived from an EMBL/GenBank/DDBJ whole genome shotgun (WGS) entry which is preliminary data.</text>
</comment>
<protein>
    <submittedName>
        <fullName evidence="7">Putative methyltransferase C2C4.06c</fullName>
    </submittedName>
</protein>
<dbReference type="STRING" id="56484.A0A1Y2EU99"/>
<feature type="active site" description="Nucleophile" evidence="5">
    <location>
        <position position="352"/>
    </location>
</feature>
<dbReference type="Proteomes" id="UP000193685">
    <property type="component" value="Unassembled WGS sequence"/>
</dbReference>
<feature type="binding site" evidence="5">
    <location>
        <position position="273"/>
    </location>
    <ligand>
        <name>S-adenosyl-L-methionine</name>
        <dbReference type="ChEBI" id="CHEBI:59789"/>
    </ligand>
</feature>
<reference evidence="7 8" key="1">
    <citation type="submission" date="2016-07" db="EMBL/GenBank/DDBJ databases">
        <title>Pervasive Adenine N6-methylation of Active Genes in Fungi.</title>
        <authorList>
            <consortium name="DOE Joint Genome Institute"/>
            <person name="Mondo S.J."/>
            <person name="Dannebaum R.O."/>
            <person name="Kuo R.C."/>
            <person name="Labutti K."/>
            <person name="Haridas S."/>
            <person name="Kuo A."/>
            <person name="Salamov A."/>
            <person name="Ahrendt S.R."/>
            <person name="Lipzen A."/>
            <person name="Sullivan W."/>
            <person name="Andreopoulos W.B."/>
            <person name="Clum A."/>
            <person name="Lindquist E."/>
            <person name="Daum C."/>
            <person name="Ramamoorthy G.K."/>
            <person name="Gryganskyi A."/>
            <person name="Culley D."/>
            <person name="Magnuson J.K."/>
            <person name="James T.Y."/>
            <person name="O'Malley M.A."/>
            <person name="Stajich J.E."/>
            <person name="Spatafora J.W."/>
            <person name="Visel A."/>
            <person name="Grigoriev I.V."/>
        </authorList>
    </citation>
    <scope>NUCLEOTIDE SEQUENCE [LARGE SCALE GENOMIC DNA]</scope>
    <source>
        <strain evidence="7 8">12-1054</strain>
    </source>
</reference>
<evidence type="ECO:0000313" key="7">
    <source>
        <dbReference type="EMBL" id="ORY75138.1"/>
    </source>
</evidence>
<dbReference type="GO" id="GO:0008173">
    <property type="term" value="F:RNA methyltransferase activity"/>
    <property type="evidence" value="ECO:0007669"/>
    <property type="project" value="InterPro"/>
</dbReference>
<feature type="binding site" evidence="5">
    <location>
        <begin position="223"/>
        <end position="229"/>
    </location>
    <ligand>
        <name>S-adenosyl-L-methionine</name>
        <dbReference type="ChEBI" id="CHEBI:59789"/>
    </ligand>
</feature>
<evidence type="ECO:0000256" key="1">
    <source>
        <dbReference type="ARBA" id="ARBA00022603"/>
    </source>
</evidence>
<dbReference type="InterPro" id="IPR049560">
    <property type="entry name" value="MeTrfase_RsmB-F_NOP2_cat"/>
</dbReference>
<dbReference type="EMBL" id="MCFI01000027">
    <property type="protein sequence ID" value="ORY75138.1"/>
    <property type="molecule type" value="Genomic_DNA"/>
</dbReference>
<organism evidence="7 8">
    <name type="scientific">Protomyces lactucae-debilis</name>
    <dbReference type="NCBI Taxonomy" id="2754530"/>
    <lineage>
        <taxon>Eukaryota</taxon>
        <taxon>Fungi</taxon>
        <taxon>Dikarya</taxon>
        <taxon>Ascomycota</taxon>
        <taxon>Taphrinomycotina</taxon>
        <taxon>Taphrinomycetes</taxon>
        <taxon>Taphrinales</taxon>
        <taxon>Protomycetaceae</taxon>
        <taxon>Protomyces</taxon>
    </lineage>
</organism>
<dbReference type="InterPro" id="IPR029063">
    <property type="entry name" value="SAM-dependent_MTases_sf"/>
</dbReference>
<keyword evidence="4 5" id="KW-0694">RNA-binding</keyword>
<evidence type="ECO:0000256" key="3">
    <source>
        <dbReference type="ARBA" id="ARBA00022691"/>
    </source>
</evidence>